<keyword evidence="1" id="KW-0812">Transmembrane</keyword>
<dbReference type="Proteomes" id="UP000494363">
    <property type="component" value="Unassembled WGS sequence"/>
</dbReference>
<name>A0A6J5F3I2_9BURK</name>
<keyword evidence="1" id="KW-1133">Transmembrane helix</keyword>
<keyword evidence="3" id="KW-1185">Reference proteome</keyword>
<evidence type="ECO:0000313" key="3">
    <source>
        <dbReference type="Proteomes" id="UP000494363"/>
    </source>
</evidence>
<evidence type="ECO:0000256" key="1">
    <source>
        <dbReference type="SAM" id="Phobius"/>
    </source>
</evidence>
<sequence>MEASLAAVVTGSTVLLFATVFVAAYYRREYRRARMLRQMAGWGWHRY</sequence>
<reference evidence="2 3" key="1">
    <citation type="submission" date="2020-04" db="EMBL/GenBank/DDBJ databases">
        <authorList>
            <person name="De Canck E."/>
        </authorList>
    </citation>
    <scope>NUCLEOTIDE SEQUENCE [LARGE SCALE GENOMIC DNA]</scope>
    <source>
        <strain evidence="2 3">LMG 29542</strain>
    </source>
</reference>
<feature type="transmembrane region" description="Helical" evidence="1">
    <location>
        <begin position="6"/>
        <end position="26"/>
    </location>
</feature>
<proteinExistence type="predicted"/>
<evidence type="ECO:0000313" key="2">
    <source>
        <dbReference type="EMBL" id="CAB3773409.1"/>
    </source>
</evidence>
<organism evidence="2 3">
    <name type="scientific">Paraburkholderia humisilvae</name>
    <dbReference type="NCBI Taxonomy" id="627669"/>
    <lineage>
        <taxon>Bacteria</taxon>
        <taxon>Pseudomonadati</taxon>
        <taxon>Pseudomonadota</taxon>
        <taxon>Betaproteobacteria</taxon>
        <taxon>Burkholderiales</taxon>
        <taxon>Burkholderiaceae</taxon>
        <taxon>Paraburkholderia</taxon>
    </lineage>
</organism>
<dbReference type="AlphaFoldDB" id="A0A6J5F3I2"/>
<gene>
    <name evidence="2" type="ORF">LMG29542_07232</name>
</gene>
<protein>
    <submittedName>
        <fullName evidence="2">Uncharacterized protein</fullName>
    </submittedName>
</protein>
<keyword evidence="1" id="KW-0472">Membrane</keyword>
<accession>A0A6J5F3I2</accession>
<dbReference type="EMBL" id="CADIKH010000074">
    <property type="protein sequence ID" value="CAB3773409.1"/>
    <property type="molecule type" value="Genomic_DNA"/>
</dbReference>